<dbReference type="AlphaFoldDB" id="U4KU10"/>
<protein>
    <submittedName>
        <fullName evidence="2">Uncharacterized protein</fullName>
    </submittedName>
</protein>
<sequence length="258" mass="27597">MPKPVTALVWDDEAGGLVEMPIFGAEPEPEPVRRGPPQPETPRRNEPRDDNRPAEFFGFLPGLAGLGGFGGGIQQPYIDYGGLFGGGGGGGIMGGGYLGGGYLGGENLGGGYLGGGYLGGGLPPWPHPPVHDPFLPPWQPQPGGFQRPGMMPQPVAVRPAPQQPPKPPRGPQGQERERAMCAFCTPDEEHAVCYKPENLETRGKALHCRRCKTMIVEDYAVFSTRVQQSLGITNIRRGRLGESIVDTDHKALWPGLGF</sequence>
<feature type="compositionally biased region" description="Pro residues" evidence="1">
    <location>
        <begin position="161"/>
        <end position="170"/>
    </location>
</feature>
<proteinExistence type="predicted"/>
<organism evidence="2 3">
    <name type="scientific">Pyronema omphalodes (strain CBS 100304)</name>
    <name type="common">Pyronema confluens</name>
    <dbReference type="NCBI Taxonomy" id="1076935"/>
    <lineage>
        <taxon>Eukaryota</taxon>
        <taxon>Fungi</taxon>
        <taxon>Dikarya</taxon>
        <taxon>Ascomycota</taxon>
        <taxon>Pezizomycotina</taxon>
        <taxon>Pezizomycetes</taxon>
        <taxon>Pezizales</taxon>
        <taxon>Pyronemataceae</taxon>
        <taxon>Pyronema</taxon>
    </lineage>
</organism>
<dbReference type="EMBL" id="HF935199">
    <property type="protein sequence ID" value="CCX04342.1"/>
    <property type="molecule type" value="Genomic_DNA"/>
</dbReference>
<evidence type="ECO:0000313" key="2">
    <source>
        <dbReference type="EMBL" id="CCX04342.1"/>
    </source>
</evidence>
<dbReference type="Proteomes" id="UP000018144">
    <property type="component" value="Unassembled WGS sequence"/>
</dbReference>
<evidence type="ECO:0000256" key="1">
    <source>
        <dbReference type="SAM" id="MobiDB-lite"/>
    </source>
</evidence>
<gene>
    <name evidence="2" type="ORF">PCON_01890</name>
</gene>
<dbReference type="OrthoDB" id="10616427at2759"/>
<reference evidence="2 3" key="1">
    <citation type="journal article" date="2013" name="PLoS Genet.">
        <title>The genome and development-dependent transcriptomes of Pyronema confluens: a window into fungal evolution.</title>
        <authorList>
            <person name="Traeger S."/>
            <person name="Altegoer F."/>
            <person name="Freitag M."/>
            <person name="Gabaldon T."/>
            <person name="Kempken F."/>
            <person name="Kumar A."/>
            <person name="Marcet-Houben M."/>
            <person name="Poggeler S."/>
            <person name="Stajich J.E."/>
            <person name="Nowrousian M."/>
        </authorList>
    </citation>
    <scope>NUCLEOTIDE SEQUENCE [LARGE SCALE GENOMIC DNA]</scope>
    <source>
        <strain evidence="3">CBS 100304</strain>
        <tissue evidence="2">Vegetative mycelium</tissue>
    </source>
</reference>
<feature type="region of interest" description="Disordered" evidence="1">
    <location>
        <begin position="142"/>
        <end position="176"/>
    </location>
</feature>
<keyword evidence="3" id="KW-1185">Reference proteome</keyword>
<evidence type="ECO:0000313" key="3">
    <source>
        <dbReference type="Proteomes" id="UP000018144"/>
    </source>
</evidence>
<feature type="region of interest" description="Disordered" evidence="1">
    <location>
        <begin position="19"/>
        <end position="55"/>
    </location>
</feature>
<accession>U4KU10</accession>
<name>U4KU10_PYROM</name>
<feature type="compositionally biased region" description="Basic and acidic residues" evidence="1">
    <location>
        <begin position="41"/>
        <end position="53"/>
    </location>
</feature>